<keyword evidence="4 6" id="KW-1133">Transmembrane helix</keyword>
<dbReference type="Proteomes" id="UP001521222">
    <property type="component" value="Unassembled WGS sequence"/>
</dbReference>
<dbReference type="PANTHER" id="PTHR43791">
    <property type="entry name" value="PERMEASE-RELATED"/>
    <property type="match status" value="1"/>
</dbReference>
<feature type="transmembrane region" description="Helical" evidence="6">
    <location>
        <begin position="107"/>
        <end position="126"/>
    </location>
</feature>
<protein>
    <submittedName>
        <fullName evidence="7">High-affinity nicotinic acid transporter</fullName>
    </submittedName>
</protein>
<evidence type="ECO:0000313" key="7">
    <source>
        <dbReference type="EMBL" id="KAL1601254.1"/>
    </source>
</evidence>
<keyword evidence="3 6" id="KW-0812">Transmembrane</keyword>
<keyword evidence="5 6" id="KW-0472">Membrane</keyword>
<dbReference type="EMBL" id="JAKIXB020000016">
    <property type="protein sequence ID" value="KAL1601254.1"/>
    <property type="molecule type" value="Genomic_DNA"/>
</dbReference>
<feature type="transmembrane region" description="Helical" evidence="6">
    <location>
        <begin position="138"/>
        <end position="160"/>
    </location>
</feature>
<keyword evidence="2" id="KW-0813">Transport</keyword>
<organism evidence="7 8">
    <name type="scientific">Nothophoma quercina</name>
    <dbReference type="NCBI Taxonomy" id="749835"/>
    <lineage>
        <taxon>Eukaryota</taxon>
        <taxon>Fungi</taxon>
        <taxon>Dikarya</taxon>
        <taxon>Ascomycota</taxon>
        <taxon>Pezizomycotina</taxon>
        <taxon>Dothideomycetes</taxon>
        <taxon>Pleosporomycetidae</taxon>
        <taxon>Pleosporales</taxon>
        <taxon>Pleosporineae</taxon>
        <taxon>Didymellaceae</taxon>
        <taxon>Nothophoma</taxon>
    </lineage>
</organism>
<evidence type="ECO:0000313" key="8">
    <source>
        <dbReference type="Proteomes" id="UP001521222"/>
    </source>
</evidence>
<feature type="transmembrane region" description="Helical" evidence="6">
    <location>
        <begin position="78"/>
        <end position="100"/>
    </location>
</feature>
<evidence type="ECO:0000256" key="1">
    <source>
        <dbReference type="ARBA" id="ARBA00004141"/>
    </source>
</evidence>
<comment type="subcellular location">
    <subcellularLocation>
        <location evidence="1">Membrane</location>
        <topology evidence="1">Multi-pass membrane protein</topology>
    </subcellularLocation>
</comment>
<proteinExistence type="predicted"/>
<evidence type="ECO:0000256" key="5">
    <source>
        <dbReference type="ARBA" id="ARBA00023136"/>
    </source>
</evidence>
<evidence type="ECO:0000256" key="6">
    <source>
        <dbReference type="SAM" id="Phobius"/>
    </source>
</evidence>
<evidence type="ECO:0000256" key="2">
    <source>
        <dbReference type="ARBA" id="ARBA00022448"/>
    </source>
</evidence>
<evidence type="ECO:0000256" key="3">
    <source>
        <dbReference type="ARBA" id="ARBA00022692"/>
    </source>
</evidence>
<dbReference type="Gene3D" id="1.20.1250.20">
    <property type="entry name" value="MFS general substrate transporter like domains"/>
    <property type="match status" value="2"/>
</dbReference>
<comment type="caution">
    <text evidence="7">The sequence shown here is derived from an EMBL/GenBank/DDBJ whole genome shotgun (WGS) entry which is preliminary data.</text>
</comment>
<feature type="transmembrane region" description="Helical" evidence="6">
    <location>
        <begin position="172"/>
        <end position="194"/>
    </location>
</feature>
<name>A0ABR3R9Y1_9PLEO</name>
<dbReference type="SUPFAM" id="SSF103473">
    <property type="entry name" value="MFS general substrate transporter"/>
    <property type="match status" value="1"/>
</dbReference>
<dbReference type="PANTHER" id="PTHR43791:SF54">
    <property type="entry name" value="MAJOR FACILITATOR SUPERFAMILY (MFS) PROFILE DOMAIN-CONTAINING PROTEIN-RELATED"/>
    <property type="match status" value="1"/>
</dbReference>
<gene>
    <name evidence="7" type="primary">TNA1_1</name>
    <name evidence="7" type="ORF">SLS59_005407</name>
</gene>
<accession>A0ABR3R9Y1</accession>
<reference evidence="7 8" key="1">
    <citation type="submission" date="2024-02" db="EMBL/GenBank/DDBJ databases">
        <title>De novo assembly and annotation of 12 fungi associated with fruit tree decline syndrome in Ontario, Canada.</title>
        <authorList>
            <person name="Sulman M."/>
            <person name="Ellouze W."/>
            <person name="Ilyukhin E."/>
        </authorList>
    </citation>
    <scope>NUCLEOTIDE SEQUENCE [LARGE SCALE GENOMIC DNA]</scope>
    <source>
        <strain evidence="7 8">M97-236</strain>
    </source>
</reference>
<evidence type="ECO:0000256" key="4">
    <source>
        <dbReference type="ARBA" id="ARBA00022989"/>
    </source>
</evidence>
<sequence length="244" mass="27551">MDEKVAADVSAQDSDNNEMGVVHLVSSKQRYLLKMDLRLIPVLGCTYTILFLDRTNIANARIEGLEKGLDMPSNGYNTALWIFFVPFILIEVPSNLVMGLPRVRPNIFLGVNMLILGIVATCQGLTRSYGGLLALRFLMGIFEATLPAGPCISGLLAYGIRNMHSLAGLEGFRWIFIIEGIVTIIISFFVFVFVPDFPERTMILDRKEREHLLAVLRKDKGNQKLDLKKVNWVKTLLDYKIWFP</sequence>
<keyword evidence="8" id="KW-1185">Reference proteome</keyword>
<dbReference type="InterPro" id="IPR036259">
    <property type="entry name" value="MFS_trans_sf"/>
</dbReference>